<protein>
    <submittedName>
        <fullName evidence="1">Uncharacterized protein</fullName>
    </submittedName>
</protein>
<name>A0A6M3LNR3_9ZZZZ</name>
<evidence type="ECO:0000313" key="1">
    <source>
        <dbReference type="EMBL" id="QJA94751.1"/>
    </source>
</evidence>
<dbReference type="EMBL" id="MT143258">
    <property type="protein sequence ID" value="QJA94751.1"/>
    <property type="molecule type" value="Genomic_DNA"/>
</dbReference>
<proteinExistence type="predicted"/>
<dbReference type="AlphaFoldDB" id="A0A6M3LNR3"/>
<reference evidence="1" key="1">
    <citation type="submission" date="2020-03" db="EMBL/GenBank/DDBJ databases">
        <title>The deep terrestrial virosphere.</title>
        <authorList>
            <person name="Holmfeldt K."/>
            <person name="Nilsson E."/>
            <person name="Simone D."/>
            <person name="Lopez-Fernandez M."/>
            <person name="Wu X."/>
            <person name="de Brujin I."/>
            <person name="Lundin D."/>
            <person name="Andersson A."/>
            <person name="Bertilsson S."/>
            <person name="Dopson M."/>
        </authorList>
    </citation>
    <scope>NUCLEOTIDE SEQUENCE</scope>
    <source>
        <strain evidence="1">MM415B03765</strain>
    </source>
</reference>
<organism evidence="1">
    <name type="scientific">viral metagenome</name>
    <dbReference type="NCBI Taxonomy" id="1070528"/>
    <lineage>
        <taxon>unclassified sequences</taxon>
        <taxon>metagenomes</taxon>
        <taxon>organismal metagenomes</taxon>
    </lineage>
</organism>
<sequence>MIEDKWRHPKWSKFLLDEIKKIPDNELVKGDTSVALMLFCRAGADAMLESIWDMARNSPTKTFTFDAKAKAD</sequence>
<gene>
    <name evidence="1" type="ORF">MM415B03765_0005</name>
</gene>
<accession>A0A6M3LNR3</accession>